<dbReference type="GO" id="GO:0016491">
    <property type="term" value="F:oxidoreductase activity"/>
    <property type="evidence" value="ECO:0007669"/>
    <property type="project" value="InterPro"/>
</dbReference>
<dbReference type="InterPro" id="IPR051603">
    <property type="entry name" value="Zinc-ADH_QOR/CCCR"/>
</dbReference>
<dbReference type="Gene3D" id="3.90.180.10">
    <property type="entry name" value="Medium-chain alcohol dehydrogenases, catalytic domain"/>
    <property type="match status" value="1"/>
</dbReference>
<evidence type="ECO:0000313" key="4">
    <source>
        <dbReference type="Proteomes" id="UP000294558"/>
    </source>
</evidence>
<dbReference type="InterPro" id="IPR036291">
    <property type="entry name" value="NAD(P)-bd_dom_sf"/>
</dbReference>
<dbReference type="PANTHER" id="PTHR44154">
    <property type="entry name" value="QUINONE OXIDOREDUCTASE"/>
    <property type="match status" value="1"/>
</dbReference>
<organism evidence="3 4">
    <name type="scientific">Ilumatobacter fluminis</name>
    <dbReference type="NCBI Taxonomy" id="467091"/>
    <lineage>
        <taxon>Bacteria</taxon>
        <taxon>Bacillati</taxon>
        <taxon>Actinomycetota</taxon>
        <taxon>Acidimicrobiia</taxon>
        <taxon>Acidimicrobiales</taxon>
        <taxon>Ilumatobacteraceae</taxon>
        <taxon>Ilumatobacter</taxon>
    </lineage>
</organism>
<name>A0A4R7I1P1_9ACTN</name>
<evidence type="ECO:0000256" key="1">
    <source>
        <dbReference type="ARBA" id="ARBA00022857"/>
    </source>
</evidence>
<reference evidence="3 4" key="1">
    <citation type="submission" date="2019-03" db="EMBL/GenBank/DDBJ databases">
        <title>Sequencing the genomes of 1000 actinobacteria strains.</title>
        <authorList>
            <person name="Klenk H.-P."/>
        </authorList>
    </citation>
    <scope>NUCLEOTIDE SEQUENCE [LARGE SCALE GENOMIC DNA]</scope>
    <source>
        <strain evidence="3 4">DSM 18936</strain>
    </source>
</reference>
<dbReference type="InterPro" id="IPR011032">
    <property type="entry name" value="GroES-like_sf"/>
</dbReference>
<dbReference type="Pfam" id="PF00107">
    <property type="entry name" value="ADH_zinc_N"/>
    <property type="match status" value="1"/>
</dbReference>
<protein>
    <submittedName>
        <fullName evidence="3">NADPH:quinone reductase-like Zn-dependent oxidoreductase</fullName>
    </submittedName>
</protein>
<dbReference type="SUPFAM" id="SSF50129">
    <property type="entry name" value="GroES-like"/>
    <property type="match status" value="1"/>
</dbReference>
<dbReference type="Proteomes" id="UP000294558">
    <property type="component" value="Unassembled WGS sequence"/>
</dbReference>
<gene>
    <name evidence="3" type="ORF">BDK89_2963</name>
</gene>
<dbReference type="RefSeq" id="WP_166657594.1">
    <property type="nucleotide sequence ID" value="NZ_SOAU01000001.1"/>
</dbReference>
<evidence type="ECO:0000259" key="2">
    <source>
        <dbReference type="SMART" id="SM00829"/>
    </source>
</evidence>
<evidence type="ECO:0000313" key="3">
    <source>
        <dbReference type="EMBL" id="TDT17355.1"/>
    </source>
</evidence>
<accession>A0A4R7I1P1</accession>
<dbReference type="PANTHER" id="PTHR44154:SF1">
    <property type="entry name" value="QUINONE OXIDOREDUCTASE"/>
    <property type="match status" value="1"/>
</dbReference>
<keyword evidence="1" id="KW-0521">NADP</keyword>
<dbReference type="InterPro" id="IPR013149">
    <property type="entry name" value="ADH-like_C"/>
</dbReference>
<comment type="caution">
    <text evidence="3">The sequence shown here is derived from an EMBL/GenBank/DDBJ whole genome shotgun (WGS) entry which is preliminary data.</text>
</comment>
<proteinExistence type="predicted"/>
<sequence length="358" mass="37044">MRAQVQHGFASGADVRIVDVPVPVPGTGEVVIEVQACSLNRLDLLQQEAPLVRGFSVPHIAGLDVAGTVVRHGADVGAGGPAIGDTVIVNPVSSCGQCANCRAGFDPYCSDVRSIGSTRDGGFAEFVAVPAASCHAVPAGLDEIQAACLPVAYATAWRALVTAGGVAPGEWVLVNAATSGVSTALVQLAIAHGARVIGTAGGAAKIDHALGLGCEFVVDHYDDDVVARVMEWTGGRGVDLVVDHVGPALFEASIAALRPEGRMVFCGTTTGTDIEMSLPSVYHWGKSLIGSGGYSDDEFTEMLAFVEHHALEPVIDSVWPFDRIGDAQARMEAGRFFGKIVVTFESHGAVASSNGRMV</sequence>
<dbReference type="SMART" id="SM00829">
    <property type="entry name" value="PKS_ER"/>
    <property type="match status" value="1"/>
</dbReference>
<dbReference type="InterPro" id="IPR020843">
    <property type="entry name" value="ER"/>
</dbReference>
<keyword evidence="4" id="KW-1185">Reference proteome</keyword>
<dbReference type="EMBL" id="SOAU01000001">
    <property type="protein sequence ID" value="TDT17355.1"/>
    <property type="molecule type" value="Genomic_DNA"/>
</dbReference>
<dbReference type="SUPFAM" id="SSF51735">
    <property type="entry name" value="NAD(P)-binding Rossmann-fold domains"/>
    <property type="match status" value="1"/>
</dbReference>
<dbReference type="Pfam" id="PF08240">
    <property type="entry name" value="ADH_N"/>
    <property type="match status" value="1"/>
</dbReference>
<feature type="domain" description="Enoyl reductase (ER)" evidence="2">
    <location>
        <begin position="12"/>
        <end position="342"/>
    </location>
</feature>
<dbReference type="InterPro" id="IPR013154">
    <property type="entry name" value="ADH-like_N"/>
</dbReference>
<dbReference type="AlphaFoldDB" id="A0A4R7I1P1"/>